<organism evidence="1">
    <name type="scientific">Absidia glauca</name>
    <name type="common">Pin mould</name>
    <dbReference type="NCBI Taxonomy" id="4829"/>
    <lineage>
        <taxon>Eukaryota</taxon>
        <taxon>Fungi</taxon>
        <taxon>Fungi incertae sedis</taxon>
        <taxon>Mucoromycota</taxon>
        <taxon>Mucoromycotina</taxon>
        <taxon>Mucoromycetes</taxon>
        <taxon>Mucorales</taxon>
        <taxon>Cunninghamellaceae</taxon>
        <taxon>Absidia</taxon>
    </lineage>
</organism>
<evidence type="ECO:0000313" key="2">
    <source>
        <dbReference type="Proteomes" id="UP000078561"/>
    </source>
</evidence>
<reference evidence="1" key="1">
    <citation type="submission" date="2016-04" db="EMBL/GenBank/DDBJ databases">
        <authorList>
            <person name="Evans L.H."/>
            <person name="Alamgir A."/>
            <person name="Owens N."/>
            <person name="Weber N.D."/>
            <person name="Virtaneva K."/>
            <person name="Barbian K."/>
            <person name="Babar A."/>
            <person name="Rosenke K."/>
        </authorList>
    </citation>
    <scope>NUCLEOTIDE SEQUENCE [LARGE SCALE GENOMIC DNA]</scope>
    <source>
        <strain evidence="1">CBS 101.48</strain>
    </source>
</reference>
<dbReference type="OrthoDB" id="1507550at2759"/>
<gene>
    <name evidence="1" type="primary">ABSGL_05444.1 scaffold 7164</name>
</gene>
<dbReference type="InParanoid" id="A0A163J6V3"/>
<proteinExistence type="predicted"/>
<keyword evidence="2" id="KW-1185">Reference proteome</keyword>
<sequence length="71" mass="7683">MVKTTIIARVSDGVPLAASLDNEQVGVHNGIWTEMMKWLPTCFALIVRNGTGGIERTSSGVKYAIVNSIYT</sequence>
<evidence type="ECO:0000313" key="1">
    <source>
        <dbReference type="EMBL" id="SAL99790.1"/>
    </source>
</evidence>
<protein>
    <submittedName>
        <fullName evidence="1">Uncharacterized protein</fullName>
    </submittedName>
</protein>
<name>A0A163J6V3_ABSGL</name>
<dbReference type="AlphaFoldDB" id="A0A163J6V3"/>
<accession>A0A163J6V3</accession>
<dbReference type="EMBL" id="LT553028">
    <property type="protein sequence ID" value="SAL99790.1"/>
    <property type="molecule type" value="Genomic_DNA"/>
</dbReference>
<dbReference type="Proteomes" id="UP000078561">
    <property type="component" value="Unassembled WGS sequence"/>
</dbReference>